<dbReference type="PANTHER" id="PTHR37613">
    <property type="entry name" value="DUF4378 DOMAIN PROTEIN"/>
    <property type="match status" value="1"/>
</dbReference>
<accession>A0AA39E227</accession>
<evidence type="ECO:0000256" key="1">
    <source>
        <dbReference type="SAM" id="MobiDB-lite"/>
    </source>
</evidence>
<organism evidence="2 3">
    <name type="scientific">Vitis rotundifolia</name>
    <name type="common">Muscadine grape</name>
    <dbReference type="NCBI Taxonomy" id="103349"/>
    <lineage>
        <taxon>Eukaryota</taxon>
        <taxon>Viridiplantae</taxon>
        <taxon>Streptophyta</taxon>
        <taxon>Embryophyta</taxon>
        <taxon>Tracheophyta</taxon>
        <taxon>Spermatophyta</taxon>
        <taxon>Magnoliopsida</taxon>
        <taxon>eudicotyledons</taxon>
        <taxon>Gunneridae</taxon>
        <taxon>Pentapetalae</taxon>
        <taxon>rosids</taxon>
        <taxon>Vitales</taxon>
        <taxon>Vitaceae</taxon>
        <taxon>Viteae</taxon>
        <taxon>Vitis</taxon>
    </lineage>
</organism>
<evidence type="ECO:0008006" key="4">
    <source>
        <dbReference type="Google" id="ProtNLM"/>
    </source>
</evidence>
<protein>
    <recommendedName>
        <fullName evidence="4">DUF4378 domain-containing protein</fullName>
    </recommendedName>
</protein>
<keyword evidence="3" id="KW-1185">Reference proteome</keyword>
<dbReference type="AlphaFoldDB" id="A0AA39E227"/>
<evidence type="ECO:0000313" key="2">
    <source>
        <dbReference type="EMBL" id="KAJ9705338.1"/>
    </source>
</evidence>
<feature type="region of interest" description="Disordered" evidence="1">
    <location>
        <begin position="39"/>
        <end position="64"/>
    </location>
</feature>
<reference evidence="2 3" key="1">
    <citation type="journal article" date="2023" name="BMC Biotechnol.">
        <title>Vitis rotundifolia cv Carlos genome sequencing.</title>
        <authorList>
            <person name="Huff M."/>
            <person name="Hulse-Kemp A."/>
            <person name="Scheffler B."/>
            <person name="Youngblood R."/>
            <person name="Simpson S."/>
            <person name="Babiker E."/>
            <person name="Staton M."/>
        </authorList>
    </citation>
    <scope>NUCLEOTIDE SEQUENCE [LARGE SCALE GENOMIC DNA]</scope>
    <source>
        <tissue evidence="2">Leaf</tissue>
    </source>
</reference>
<comment type="caution">
    <text evidence="2">The sequence shown here is derived from an EMBL/GenBank/DDBJ whole genome shotgun (WGS) entry which is preliminary data.</text>
</comment>
<dbReference type="EMBL" id="JARBHA010000003">
    <property type="protein sequence ID" value="KAJ9705338.1"/>
    <property type="molecule type" value="Genomic_DNA"/>
</dbReference>
<dbReference type="PANTHER" id="PTHR37613:SF4">
    <property type="entry name" value="DUF4378 DOMAIN-CONTAINING PROTEIN"/>
    <property type="match status" value="1"/>
</dbReference>
<gene>
    <name evidence="2" type="ORF">PVL29_003397</name>
</gene>
<sequence>MASSSRPAKQLKELLQEQQEPFMLTTYLSERRYTRSSLNLDTRNGCSPKNSAKNLKRSTFGSQLSTKRERIANGSSVLRSVLNKLVSNNECWKISTYNVSEIRKNMIPDNSSPKINIMHNHLFFKENHRSSSSTSTFQTFEPFDMGGPEAATDTNLQWSFMDYRQLSPVSVLETLPSNQAQHFFIARQEEILSTSSFNLQKRTTENSTASAFPWELLIQSDPGIAKLEEIFGFAGSSQCLKTKRIMQHTKQVSFDCEKEAIEIHGKKSNVQKNEEFPGDEDPFKNICEHICYWEKQCGDVTSITKLINSDFSTTKQEWSDSQPLTIEIGIEIADAIMDQIVRDIINFFL</sequence>
<proteinExistence type="predicted"/>
<name>A0AA39E227_VITRO</name>
<dbReference type="Proteomes" id="UP001168098">
    <property type="component" value="Unassembled WGS sequence"/>
</dbReference>
<evidence type="ECO:0000313" key="3">
    <source>
        <dbReference type="Proteomes" id="UP001168098"/>
    </source>
</evidence>